<organism evidence="3">
    <name type="scientific">Acromyrmex echinatior</name>
    <name type="common">Panamanian leafcutter ant</name>
    <name type="synonym">Acromyrmex octospinosus echinatior</name>
    <dbReference type="NCBI Taxonomy" id="103372"/>
    <lineage>
        <taxon>Eukaryota</taxon>
        <taxon>Metazoa</taxon>
        <taxon>Ecdysozoa</taxon>
        <taxon>Arthropoda</taxon>
        <taxon>Hexapoda</taxon>
        <taxon>Insecta</taxon>
        <taxon>Pterygota</taxon>
        <taxon>Neoptera</taxon>
        <taxon>Endopterygota</taxon>
        <taxon>Hymenoptera</taxon>
        <taxon>Apocrita</taxon>
        <taxon>Aculeata</taxon>
        <taxon>Formicoidea</taxon>
        <taxon>Formicidae</taxon>
        <taxon>Myrmicinae</taxon>
        <taxon>Acromyrmex</taxon>
    </lineage>
</organism>
<name>F4WDL0_ACREC</name>
<dbReference type="Proteomes" id="UP000007755">
    <property type="component" value="Unassembled WGS sequence"/>
</dbReference>
<dbReference type="AlphaFoldDB" id="F4WDL0"/>
<protein>
    <submittedName>
        <fullName evidence="2">Uncharacterized protein</fullName>
    </submittedName>
</protein>
<feature type="compositionally biased region" description="Basic and acidic residues" evidence="1">
    <location>
        <begin position="1"/>
        <end position="11"/>
    </location>
</feature>
<dbReference type="InParanoid" id="F4WDL0"/>
<evidence type="ECO:0000313" key="3">
    <source>
        <dbReference type="Proteomes" id="UP000007755"/>
    </source>
</evidence>
<proteinExistence type="predicted"/>
<gene>
    <name evidence="2" type="ORF">G5I_03664</name>
</gene>
<evidence type="ECO:0000313" key="2">
    <source>
        <dbReference type="EMBL" id="EGI67790.1"/>
    </source>
</evidence>
<keyword evidence="3" id="KW-1185">Reference proteome</keyword>
<evidence type="ECO:0000256" key="1">
    <source>
        <dbReference type="SAM" id="MobiDB-lite"/>
    </source>
</evidence>
<reference evidence="2" key="1">
    <citation type="submission" date="2011-02" db="EMBL/GenBank/DDBJ databases">
        <title>The genome of the leaf-cutting ant Acromyrmex echinatior suggests key adaptations to social evolution and fungus farming.</title>
        <authorList>
            <person name="Nygaard S."/>
            <person name="Zhang G."/>
        </authorList>
    </citation>
    <scope>NUCLEOTIDE SEQUENCE</scope>
</reference>
<accession>F4WDL0</accession>
<dbReference type="EMBL" id="GL888087">
    <property type="protein sequence ID" value="EGI67790.1"/>
    <property type="molecule type" value="Genomic_DNA"/>
</dbReference>
<feature type="region of interest" description="Disordered" evidence="1">
    <location>
        <begin position="1"/>
        <end position="68"/>
    </location>
</feature>
<sequence length="245" mass="26857">MPVAHDEKEFRGAGNGQHAVLKPSCRQGKKQASRQVGKQAGRENWQTGNGVVVDGGGRGHSATDKQPLLHARDYAGVDRSRGPAQSSLAKSARVILCHSPFSPIFRKYPNSGQPNLTPNSDYPNLTLEILGLWYATSHNIAEPLLKRLVRFSIATTKAIKAVAKSPSLDDRFFIKDPPAAVRFDPEQPSAMLCHRQDVRVRETDRPNCAADPNPRFGRYVSPALHASPFPLTPSFLFSLALIRCA</sequence>